<feature type="binding site" evidence="1">
    <location>
        <position position="133"/>
    </location>
    <ligand>
        <name>S-adenosyl-L-methionine</name>
        <dbReference type="ChEBI" id="CHEBI:59789"/>
    </ligand>
</feature>
<comment type="subunit">
    <text evidence="1">Monomer.</text>
</comment>
<keyword evidence="1" id="KW-0949">S-adenosyl-L-methionine</keyword>
<comment type="caution">
    <text evidence="2">The sequence shown here is derived from an EMBL/GenBank/DDBJ whole genome shotgun (WGS) entry which is preliminary data.</text>
</comment>
<feature type="binding site" evidence="1">
    <location>
        <position position="115"/>
    </location>
    <ligand>
        <name>S-adenosyl-L-methionine</name>
        <dbReference type="ChEBI" id="CHEBI:59789"/>
    </ligand>
</feature>
<dbReference type="Gene3D" id="3.40.50.150">
    <property type="entry name" value="Vaccinia Virus protein VP39"/>
    <property type="match status" value="1"/>
</dbReference>
<feature type="binding site" evidence="1">
    <location>
        <position position="19"/>
    </location>
    <ligand>
        <name>S-adenosyl-L-methionine</name>
        <dbReference type="ChEBI" id="CHEBI:59789"/>
    </ligand>
</feature>
<sequence>MLAYRHGFHAGNHADVLKHLVLTRVLRYLGEKDKPFRYIDTHAGAGGYLLKGAQAQKTTEYREGIGRLWSRADLPPLTADYVRLVQEFNLQPDENGQAPVLEKGMTPPLALYPGSPSIARQLMRPGDSMRLFELHPADARTLATHFGGKNVQVINEDGFAGLKGQVPPTPRRALVLIDPSYELVQDYGKVVASVRDAVQRFAEGVYMVWYPQVSRVEAVQLPKRLTALAPKGWLHVRLTVAQPDAKGFGLVGSGVFILNPPWTLHQELAAELPFLVDTLAQFDDASYLLEEQPA</sequence>
<comment type="catalytic activity">
    <reaction evidence="1">
        <text>adenosine(2030) in 23S rRNA + S-adenosyl-L-methionine = N(6)-methyladenosine(2030) in 23S rRNA + S-adenosyl-L-homocysteine + H(+)</text>
        <dbReference type="Rhea" id="RHEA:43736"/>
        <dbReference type="Rhea" id="RHEA-COMP:10668"/>
        <dbReference type="Rhea" id="RHEA-COMP:10669"/>
        <dbReference type="ChEBI" id="CHEBI:15378"/>
        <dbReference type="ChEBI" id="CHEBI:57856"/>
        <dbReference type="ChEBI" id="CHEBI:59789"/>
        <dbReference type="ChEBI" id="CHEBI:74411"/>
        <dbReference type="ChEBI" id="CHEBI:74449"/>
        <dbReference type="EC" id="2.1.1.266"/>
    </reaction>
</comment>
<dbReference type="RefSeq" id="WP_151125728.1">
    <property type="nucleotide sequence ID" value="NZ_CP088081.1"/>
</dbReference>
<dbReference type="AlphaFoldDB" id="A0A643F8D3"/>
<dbReference type="Proteomes" id="UP000430120">
    <property type="component" value="Unassembled WGS sequence"/>
</dbReference>
<organism evidence="2 3">
    <name type="scientific">Ideonella dechloratans</name>
    <dbReference type="NCBI Taxonomy" id="36863"/>
    <lineage>
        <taxon>Bacteria</taxon>
        <taxon>Pseudomonadati</taxon>
        <taxon>Pseudomonadota</taxon>
        <taxon>Betaproteobacteria</taxon>
        <taxon>Burkholderiales</taxon>
        <taxon>Sphaerotilaceae</taxon>
        <taxon>Ideonella</taxon>
    </lineage>
</organism>
<dbReference type="InterPro" id="IPR007473">
    <property type="entry name" value="RlmJ"/>
</dbReference>
<accession>A0A643F8D3</accession>
<name>A0A643F8D3_IDEDE</name>
<feature type="binding site" evidence="1">
    <location>
        <position position="42"/>
    </location>
    <ligand>
        <name>S-adenosyl-L-methionine</name>
        <dbReference type="ChEBI" id="CHEBI:59789"/>
    </ligand>
</feature>
<keyword evidence="1" id="KW-0698">rRNA processing</keyword>
<dbReference type="GO" id="GO:0070475">
    <property type="term" value="P:rRNA base methylation"/>
    <property type="evidence" value="ECO:0007669"/>
    <property type="project" value="UniProtKB-UniRule"/>
</dbReference>
<keyword evidence="1 2" id="KW-0489">Methyltransferase</keyword>
<evidence type="ECO:0000256" key="1">
    <source>
        <dbReference type="HAMAP-Rule" id="MF_00934"/>
    </source>
</evidence>
<reference evidence="2 3" key="1">
    <citation type="submission" date="2019-09" db="EMBL/GenBank/DDBJ databases">
        <title>Draft genome sequences of 48 bacterial type strains from the CCUG.</title>
        <authorList>
            <person name="Tunovic T."/>
            <person name="Pineiro-Iglesias B."/>
            <person name="Unosson C."/>
            <person name="Inganas E."/>
            <person name="Ohlen M."/>
            <person name="Cardew S."/>
            <person name="Jensie-Markopoulos S."/>
            <person name="Salva-Serra F."/>
            <person name="Jaen-Luchoro D."/>
            <person name="Karlsson R."/>
            <person name="Svensson-Stadler L."/>
            <person name="Chun J."/>
            <person name="Moore E."/>
        </authorList>
    </citation>
    <scope>NUCLEOTIDE SEQUENCE [LARGE SCALE GENOMIC DNA]</scope>
    <source>
        <strain evidence="2 3">CCUG 30977</strain>
    </source>
</reference>
<gene>
    <name evidence="1" type="primary">rlmJ</name>
    <name evidence="2" type="ORF">F7Q92_19410</name>
</gene>
<keyword evidence="1" id="KW-0694">RNA-binding</keyword>
<dbReference type="PANTHER" id="PTHR37426">
    <property type="entry name" value="RIBOSOMAL RNA LARGE SUBUNIT METHYLTRANSFERASE J"/>
    <property type="match status" value="1"/>
</dbReference>
<feature type="binding site" evidence="1">
    <location>
        <begin position="157"/>
        <end position="158"/>
    </location>
    <ligand>
        <name>S-adenosyl-L-methionine</name>
        <dbReference type="ChEBI" id="CHEBI:59789"/>
    </ligand>
</feature>
<dbReference type="GO" id="GO:0036307">
    <property type="term" value="F:23S rRNA (adenine(2030)-N(6))-methyltransferase activity"/>
    <property type="evidence" value="ECO:0007669"/>
    <property type="project" value="UniProtKB-UniRule"/>
</dbReference>
<feature type="binding site" evidence="1">
    <location>
        <position position="178"/>
    </location>
    <ligand>
        <name>S-adenosyl-L-methionine</name>
        <dbReference type="ChEBI" id="CHEBI:59789"/>
    </ligand>
</feature>
<dbReference type="GO" id="GO:0003723">
    <property type="term" value="F:RNA binding"/>
    <property type="evidence" value="ECO:0007669"/>
    <property type="project" value="UniProtKB-UniRule"/>
</dbReference>
<dbReference type="SUPFAM" id="SSF53335">
    <property type="entry name" value="S-adenosyl-L-methionine-dependent methyltransferases"/>
    <property type="match status" value="1"/>
</dbReference>
<protein>
    <recommendedName>
        <fullName evidence="1">Ribosomal RNA large subunit methyltransferase J</fullName>
        <ecNumber evidence="1">2.1.1.266</ecNumber>
    </recommendedName>
    <alternativeName>
        <fullName evidence="1">23S rRNA (adenine(2030)-N6)-methyltransferase</fullName>
    </alternativeName>
    <alternativeName>
        <fullName evidence="1">23S rRNA m6A2030 methyltransferase</fullName>
    </alternativeName>
</protein>
<evidence type="ECO:0000313" key="3">
    <source>
        <dbReference type="Proteomes" id="UP000430120"/>
    </source>
</evidence>
<comment type="similarity">
    <text evidence="1">Belongs to the RlmJ family.</text>
</comment>
<feature type="site" description="Interaction with substrate rRNA" evidence="1">
    <location>
        <position position="4"/>
    </location>
</feature>
<keyword evidence="1 2" id="KW-0808">Transferase</keyword>
<dbReference type="PANTHER" id="PTHR37426:SF1">
    <property type="entry name" value="RIBOSOMAL RNA LARGE SUBUNIT METHYLTRANSFERASE J"/>
    <property type="match status" value="1"/>
</dbReference>
<evidence type="ECO:0000313" key="2">
    <source>
        <dbReference type="EMBL" id="KAB0574650.1"/>
    </source>
</evidence>
<dbReference type="HAMAP" id="MF_00934">
    <property type="entry name" value="23SrRNA_methyltr_J"/>
    <property type="match status" value="1"/>
</dbReference>
<keyword evidence="3" id="KW-1185">Reference proteome</keyword>
<dbReference type="Pfam" id="PF04378">
    <property type="entry name" value="RsmJ"/>
    <property type="match status" value="1"/>
</dbReference>
<feature type="active site" description="Proton acceptor" evidence="1">
    <location>
        <position position="178"/>
    </location>
</feature>
<dbReference type="EC" id="2.1.1.266" evidence="1"/>
<dbReference type="EMBL" id="VZPB01000072">
    <property type="protein sequence ID" value="KAB0574650.1"/>
    <property type="molecule type" value="Genomic_DNA"/>
</dbReference>
<dbReference type="OrthoDB" id="9791274at2"/>
<comment type="function">
    <text evidence="1">Specifically methylates the adenine in position 2030 of 23S rRNA.</text>
</comment>
<dbReference type="GO" id="GO:0005829">
    <property type="term" value="C:cytosol"/>
    <property type="evidence" value="ECO:0007669"/>
    <property type="project" value="TreeGrafter"/>
</dbReference>
<proteinExistence type="inferred from homology"/>
<dbReference type="InterPro" id="IPR029063">
    <property type="entry name" value="SAM-dependent_MTases_sf"/>
</dbReference>